<evidence type="ECO:0000256" key="4">
    <source>
        <dbReference type="ARBA" id="ARBA00023242"/>
    </source>
</evidence>
<dbReference type="InterPro" id="IPR012677">
    <property type="entry name" value="Nucleotide-bd_a/b_plait_sf"/>
</dbReference>
<accession>A0A9P6TFN3</accession>
<comment type="similarity">
    <text evidence="2">Belongs to the ESF2/ABP1 family.</text>
</comment>
<protein>
    <recommendedName>
        <fullName evidence="5">18S rRNA factor 2</fullName>
    </recommendedName>
</protein>
<evidence type="ECO:0000313" key="8">
    <source>
        <dbReference type="Proteomes" id="UP000886653"/>
    </source>
</evidence>
<dbReference type="GO" id="GO:0034462">
    <property type="term" value="P:small-subunit processome assembly"/>
    <property type="evidence" value="ECO:0007669"/>
    <property type="project" value="TreeGrafter"/>
</dbReference>
<dbReference type="AlphaFoldDB" id="A0A9P6TFN3"/>
<keyword evidence="4" id="KW-0539">Nucleus</keyword>
<dbReference type="SUPFAM" id="SSF54928">
    <property type="entry name" value="RNA-binding domain, RBD"/>
    <property type="match status" value="1"/>
</dbReference>
<dbReference type="InterPro" id="IPR035979">
    <property type="entry name" value="RBD_domain_sf"/>
</dbReference>
<dbReference type="GO" id="GO:0005730">
    <property type="term" value="C:nucleolus"/>
    <property type="evidence" value="ECO:0007669"/>
    <property type="project" value="UniProtKB-SubCell"/>
</dbReference>
<feature type="region of interest" description="Disordered" evidence="6">
    <location>
        <begin position="229"/>
        <end position="274"/>
    </location>
</feature>
<sequence length="274" mass="31994">MVASSGENIRTRSDSNSVHGSDQDMEMDQLEESSITQSSIKKVIDLEKLKHSGRKVDKTGLIYLARIPNGMGPGKVKHLLSKWGNVNRIYLARHEEQGNKKKIKKVKNNGKEKHQSYQFKEGWIEFEDKKVARRIAELLNTRPIGGKASDRYSSELWSLKYLPKFKWSNLSDQMAVERRMREQLQRNSLEDSKKDQEWYLQMVEKNRIGNKIREKEMIRKGKLGNSTKWIPKEFKQREFPDSQNQTTSRTESDQKDQKSQSKTQSMDTILTNLM</sequence>
<dbReference type="InterPro" id="IPR039119">
    <property type="entry name" value="ABT1/Esf2"/>
</dbReference>
<dbReference type="GO" id="GO:0003723">
    <property type="term" value="F:RNA binding"/>
    <property type="evidence" value="ECO:0007669"/>
    <property type="project" value="UniProtKB-KW"/>
</dbReference>
<feature type="region of interest" description="Disordered" evidence="6">
    <location>
        <begin position="1"/>
        <end position="34"/>
    </location>
</feature>
<dbReference type="Proteomes" id="UP000886653">
    <property type="component" value="Unassembled WGS sequence"/>
</dbReference>
<feature type="compositionally biased region" description="Basic and acidic residues" evidence="6">
    <location>
        <begin position="230"/>
        <end position="240"/>
    </location>
</feature>
<evidence type="ECO:0000256" key="2">
    <source>
        <dbReference type="ARBA" id="ARBA00005819"/>
    </source>
</evidence>
<dbReference type="CDD" id="cd12263">
    <property type="entry name" value="RRM_ABT1_like"/>
    <property type="match status" value="1"/>
</dbReference>
<dbReference type="PANTHER" id="PTHR12311:SF7">
    <property type="entry name" value="ACTIVATOR OF BASAL TRANSCRIPTION 1"/>
    <property type="match status" value="1"/>
</dbReference>
<dbReference type="Gene3D" id="3.30.70.330">
    <property type="match status" value="1"/>
</dbReference>
<dbReference type="GO" id="GO:0000480">
    <property type="term" value="P:endonucleolytic cleavage in 5'-ETS of tricistronic rRNA transcript (SSU-rRNA, 5.8S rRNA, LSU-rRNA)"/>
    <property type="evidence" value="ECO:0007669"/>
    <property type="project" value="TreeGrafter"/>
</dbReference>
<gene>
    <name evidence="7" type="ORF">CROQUDRAFT_38802</name>
</gene>
<evidence type="ECO:0000256" key="1">
    <source>
        <dbReference type="ARBA" id="ARBA00004604"/>
    </source>
</evidence>
<organism evidence="7 8">
    <name type="scientific">Cronartium quercuum f. sp. fusiforme G11</name>
    <dbReference type="NCBI Taxonomy" id="708437"/>
    <lineage>
        <taxon>Eukaryota</taxon>
        <taxon>Fungi</taxon>
        <taxon>Dikarya</taxon>
        <taxon>Basidiomycota</taxon>
        <taxon>Pucciniomycotina</taxon>
        <taxon>Pucciniomycetes</taxon>
        <taxon>Pucciniales</taxon>
        <taxon>Coleosporiaceae</taxon>
        <taxon>Cronartium</taxon>
    </lineage>
</organism>
<feature type="compositionally biased region" description="Basic and acidic residues" evidence="6">
    <location>
        <begin position="250"/>
        <end position="259"/>
    </location>
</feature>
<dbReference type="PANTHER" id="PTHR12311">
    <property type="entry name" value="ACTIVATOR OF BASAL TRANSCRIPTION 1"/>
    <property type="match status" value="1"/>
</dbReference>
<reference evidence="7" key="1">
    <citation type="submission" date="2013-11" db="EMBL/GenBank/DDBJ databases">
        <title>Genome sequence of the fusiform rust pathogen reveals effectors for host alternation and coevolution with pine.</title>
        <authorList>
            <consortium name="DOE Joint Genome Institute"/>
            <person name="Smith K."/>
            <person name="Pendleton A."/>
            <person name="Kubisiak T."/>
            <person name="Anderson C."/>
            <person name="Salamov A."/>
            <person name="Aerts A."/>
            <person name="Riley R."/>
            <person name="Clum A."/>
            <person name="Lindquist E."/>
            <person name="Ence D."/>
            <person name="Campbell M."/>
            <person name="Kronenberg Z."/>
            <person name="Feau N."/>
            <person name="Dhillon B."/>
            <person name="Hamelin R."/>
            <person name="Burleigh J."/>
            <person name="Smith J."/>
            <person name="Yandell M."/>
            <person name="Nelson C."/>
            <person name="Grigoriev I."/>
            <person name="Davis J."/>
        </authorList>
    </citation>
    <scope>NUCLEOTIDE SEQUENCE</scope>
    <source>
        <strain evidence="7">G11</strain>
    </source>
</reference>
<proteinExistence type="inferred from homology"/>
<evidence type="ECO:0000256" key="6">
    <source>
        <dbReference type="SAM" id="MobiDB-lite"/>
    </source>
</evidence>
<keyword evidence="3" id="KW-0694">RNA-binding</keyword>
<dbReference type="EMBL" id="MU167222">
    <property type="protein sequence ID" value="KAG0150129.1"/>
    <property type="molecule type" value="Genomic_DNA"/>
</dbReference>
<comment type="subcellular location">
    <subcellularLocation>
        <location evidence="1">Nucleus</location>
        <location evidence="1">Nucleolus</location>
    </subcellularLocation>
</comment>
<evidence type="ECO:0000313" key="7">
    <source>
        <dbReference type="EMBL" id="KAG0150129.1"/>
    </source>
</evidence>
<evidence type="ECO:0000256" key="5">
    <source>
        <dbReference type="ARBA" id="ARBA00032634"/>
    </source>
</evidence>
<feature type="compositionally biased region" description="Polar residues" evidence="6">
    <location>
        <begin position="1"/>
        <end position="20"/>
    </location>
</feature>
<dbReference type="GO" id="GO:0000447">
    <property type="term" value="P:endonucleolytic cleavage in ITS1 to separate SSU-rRNA from 5.8S rRNA and LSU-rRNA from tricistronic rRNA transcript (SSU-rRNA, 5.8S rRNA, LSU-rRNA)"/>
    <property type="evidence" value="ECO:0007669"/>
    <property type="project" value="TreeGrafter"/>
</dbReference>
<keyword evidence="8" id="KW-1185">Reference proteome</keyword>
<name>A0A9P6TFN3_9BASI</name>
<dbReference type="OrthoDB" id="287393at2759"/>
<dbReference type="GO" id="GO:0000472">
    <property type="term" value="P:endonucleolytic cleavage to generate mature 5'-end of SSU-rRNA from (SSU-rRNA, 5.8S rRNA, LSU-rRNA)"/>
    <property type="evidence" value="ECO:0007669"/>
    <property type="project" value="TreeGrafter"/>
</dbReference>
<comment type="caution">
    <text evidence="7">The sequence shown here is derived from an EMBL/GenBank/DDBJ whole genome shotgun (WGS) entry which is preliminary data.</text>
</comment>
<dbReference type="InterPro" id="IPR034353">
    <property type="entry name" value="ABT1/ESF2_RRM"/>
</dbReference>
<evidence type="ECO:0000256" key="3">
    <source>
        <dbReference type="ARBA" id="ARBA00022884"/>
    </source>
</evidence>